<name>A0A4R0RBF1_9APHY</name>
<keyword evidence="3" id="KW-1185">Reference proteome</keyword>
<dbReference type="PANTHER" id="PTHR23079:SF55">
    <property type="entry name" value="RNA-DIRECTED RNA POLYMERASE"/>
    <property type="match status" value="1"/>
</dbReference>
<proteinExistence type="predicted"/>
<dbReference type="GO" id="GO:0030422">
    <property type="term" value="P:siRNA processing"/>
    <property type="evidence" value="ECO:0007669"/>
    <property type="project" value="TreeGrafter"/>
</dbReference>
<organism evidence="2 3">
    <name type="scientific">Steccherinum ochraceum</name>
    <dbReference type="NCBI Taxonomy" id="92696"/>
    <lineage>
        <taxon>Eukaryota</taxon>
        <taxon>Fungi</taxon>
        <taxon>Dikarya</taxon>
        <taxon>Basidiomycota</taxon>
        <taxon>Agaricomycotina</taxon>
        <taxon>Agaricomycetes</taxon>
        <taxon>Polyporales</taxon>
        <taxon>Steccherinaceae</taxon>
        <taxon>Steccherinum</taxon>
    </lineage>
</organism>
<dbReference type="EMBL" id="RWJN01000262">
    <property type="protein sequence ID" value="TCD63993.1"/>
    <property type="molecule type" value="Genomic_DNA"/>
</dbReference>
<dbReference type="PANTHER" id="PTHR23079">
    <property type="entry name" value="RNA-DEPENDENT RNA POLYMERASE"/>
    <property type="match status" value="1"/>
</dbReference>
<accession>A0A4R0RBF1</accession>
<reference evidence="2 3" key="1">
    <citation type="submission" date="2018-11" db="EMBL/GenBank/DDBJ databases">
        <title>Genome assembly of Steccherinum ochraceum LE-BIN_3174, the white-rot fungus of the Steccherinaceae family (The Residual Polyporoid clade, Polyporales, Basidiomycota).</title>
        <authorList>
            <person name="Fedorova T.V."/>
            <person name="Glazunova O.A."/>
            <person name="Landesman E.O."/>
            <person name="Moiseenko K.V."/>
            <person name="Psurtseva N.V."/>
            <person name="Savinova O.S."/>
            <person name="Shakhova N.V."/>
            <person name="Tyazhelova T.V."/>
            <person name="Vasina D.V."/>
        </authorList>
    </citation>
    <scope>NUCLEOTIDE SEQUENCE [LARGE SCALE GENOMIC DNA]</scope>
    <source>
        <strain evidence="2 3">LE-BIN_3174</strain>
    </source>
</reference>
<dbReference type="InterPro" id="IPR000210">
    <property type="entry name" value="BTB/POZ_dom"/>
</dbReference>
<dbReference type="SUPFAM" id="SSF54695">
    <property type="entry name" value="POZ domain"/>
    <property type="match status" value="1"/>
</dbReference>
<gene>
    <name evidence="2" type="ORF">EIP91_004695</name>
</gene>
<dbReference type="STRING" id="92696.A0A4R0RBF1"/>
<dbReference type="Gene3D" id="3.30.710.10">
    <property type="entry name" value="Potassium Channel Kv1.1, Chain A"/>
    <property type="match status" value="1"/>
</dbReference>
<dbReference type="SMART" id="SM00225">
    <property type="entry name" value="BTB"/>
    <property type="match status" value="1"/>
</dbReference>
<protein>
    <recommendedName>
        <fullName evidence="1">BTB domain-containing protein</fullName>
    </recommendedName>
</protein>
<dbReference type="OrthoDB" id="6513042at2759"/>
<dbReference type="GO" id="GO:0003968">
    <property type="term" value="F:RNA-directed RNA polymerase activity"/>
    <property type="evidence" value="ECO:0007669"/>
    <property type="project" value="UniProtKB-KW"/>
</dbReference>
<dbReference type="PROSITE" id="PS50097">
    <property type="entry name" value="BTB"/>
    <property type="match status" value="1"/>
</dbReference>
<dbReference type="InterPro" id="IPR007855">
    <property type="entry name" value="RDRP"/>
</dbReference>
<dbReference type="InterPro" id="IPR011333">
    <property type="entry name" value="SKP1/BTB/POZ_sf"/>
</dbReference>
<comment type="caution">
    <text evidence="2">The sequence shown here is derived from an EMBL/GenBank/DDBJ whole genome shotgun (WGS) entry which is preliminary data.</text>
</comment>
<dbReference type="Pfam" id="PF05183">
    <property type="entry name" value="RdRP"/>
    <property type="match status" value="1"/>
</dbReference>
<dbReference type="GO" id="GO:0031380">
    <property type="term" value="C:nuclear RNA-directed RNA polymerase complex"/>
    <property type="evidence" value="ECO:0007669"/>
    <property type="project" value="TreeGrafter"/>
</dbReference>
<evidence type="ECO:0000259" key="1">
    <source>
        <dbReference type="PROSITE" id="PS50097"/>
    </source>
</evidence>
<dbReference type="InterPro" id="IPR057596">
    <property type="entry name" value="RDRP_core"/>
</dbReference>
<dbReference type="Proteomes" id="UP000292702">
    <property type="component" value="Unassembled WGS sequence"/>
</dbReference>
<feature type="domain" description="BTB" evidence="1">
    <location>
        <begin position="35"/>
        <end position="66"/>
    </location>
</feature>
<evidence type="ECO:0000313" key="3">
    <source>
        <dbReference type="Proteomes" id="UP000292702"/>
    </source>
</evidence>
<sequence>MNMAQQDSDTKQFVPHDDRDHSADAPYHPLFSGDGDVVLSASDGMSFKVHAVVLKTTSGWFNTLLTLPQAPDAFANPIRPLESLHVSEESSVLLALLQIICGLAVPDIPTIDLAEAILAAAEKYDMPGPISLIRKLIMHPPIISSFPLRVYSLACKWGWQAEAREASTHTLRLDILGESCMEQLKHCSMPCFDLAKLLTLHRDRRAAVRAALNDETRFSANRKASCLGCSRPLQHAEWEKFKTGVIAMLETHPFGTQFSIDDLQDPSATFAMLGAACSGCQKPMYNTEATIRALQLIVNELPKRLPVSSPAEYHLSTFTTLPRQFLGALFNDRFLLLGLSIWCAAQLVIWKFPRLSGEPLGVELLKANAIFPRVFEPTHVVYKGSFSLHKETRPFFPSPVVIGSAPIMEIFMQNIAFSATKHQIKTEIARVIHGPDYAQYSNGRPLNLEVYILPKRKNRNSRRPGRQGKLTLPYVEVGHQFLREYGGRTPRRRVIIGTAISFTLSNVPPRSNVVEFIRRYPYVDPYAQEDLEALENEVQAHPVTINTLQFAWECRDDVFSVEFERDCGGGHITFNGERREFHIEAPRPAGMEIVAIRAGQIVWAAAGSDGDKQVICLRLDHAPSYELDTSRRSSASSIQGLDHVIFGLMQLDVQHILGPPLRLRQGAFDEDHSHTVAWSSHALRIVCPRASDLQEFRALCRAAHIKVDDFIYPVVRRQLFSLRRRTEYAEWVQGLVWPVAFQVTALSRSLLFDLREILSFREQIDTQILTKGFVYTASFLRHFISQSKAWNCYTDDSEELEESALEFFVRSLGDFAPPSPQRLDIVTTDLFECMHIIVSPTTMWLEGPYPERSNRIIRQYPRDHDSFLRVSFVDENNLQYRFDREVDGRAFIQKRVGDILSKGLSIAGRHFDFLAYSQSALKEHAVWFVKPFDYNGRRVDAASIIAGIGNFGSMPSDPRLIYCPARYGARISQAFTATDSSIAIQADQIKTLPDVKSPDGLWFFTDGVGTISPDLAKEIWRELNRRRKRRNRKSCPPAFQIRFQGSKGMVSVDYQLTGRVICLRPSMIKFEAPDSNNIEIARAFDRPGPFNLNRPLIMILEGLGVPFETFYDLQRRAVTNAQESMESLSRAAKLLETYGLGSSYQLPSVMLSLDKLGVGALFWDDFWNQMMTFAIHHVLRELKHHARIPVPDAYNLVGVADVHGFLKEGEIFVHIRNVQDESHYFSGPTMVSRSPSIHRGDVQIAHAIGRPPPGSPFAHQSLPNCIVFSIHGKRPLASCLGGGDLDGDLFGVTMLPSMLPRQTYDPAPYTAAGRKELDRRSTMQDVADFVVEYIYSDNLGVIASNWLVIADKSPQGVHDVDCLRLAQLHSDAVDYPKSGRPVPLTEIPKHRYHQRQRPDWDAPETKITAETKEYYPSDKYIGRLFREIDLPAVPEAQRAQWDQGRRIRREHEEWMTPDEVLEAFNDEEDVDEDGEDLVRNAVEGKVLHFIALGRHDDEMVSEVWEIFTSYRSQLQTICADNSISRNRSAMLTEEEAAVGTIVAKCSQPRLRREKISKLREQTNALVQGVAHQLEGEIGTLPEKSLERAWVAYRLSQLTEYFGAKSFRWIALRQVFDAIRVIENENDGFF</sequence>
<evidence type="ECO:0000313" key="2">
    <source>
        <dbReference type="EMBL" id="TCD63993.1"/>
    </source>
</evidence>
<dbReference type="GO" id="GO:0003723">
    <property type="term" value="F:RNA binding"/>
    <property type="evidence" value="ECO:0007669"/>
    <property type="project" value="UniProtKB-KW"/>
</dbReference>